<dbReference type="VEuPathDB" id="FungiDB:ASPCADRAFT_510726"/>
<evidence type="ECO:0000313" key="2">
    <source>
        <dbReference type="Proteomes" id="UP000188318"/>
    </source>
</evidence>
<sequence>MYETPFCPLTDGADFIVAFTACSAKDTRTELQTKQVSSPFSPPRMCPWLCIRRRMPPNGPRRSLSIPMDKRTLGAQLTTVLSSQGTNAVFKVDNREITGLALHGDDSVQV</sequence>
<protein>
    <submittedName>
        <fullName evidence="1">Uncharacterized protein</fullName>
    </submittedName>
</protein>
<dbReference type="EMBL" id="KV907515">
    <property type="protein sequence ID" value="OOF90719.1"/>
    <property type="molecule type" value="Genomic_DNA"/>
</dbReference>
<reference evidence="2" key="1">
    <citation type="journal article" date="2017" name="Genome Biol.">
        <title>Comparative genomics reveals high biological diversity and specific adaptations in the industrially and medically important fungal genus Aspergillus.</title>
        <authorList>
            <person name="de Vries R.P."/>
            <person name="Riley R."/>
            <person name="Wiebenga A."/>
            <person name="Aguilar-Osorio G."/>
            <person name="Amillis S."/>
            <person name="Uchima C.A."/>
            <person name="Anderluh G."/>
            <person name="Asadollahi M."/>
            <person name="Askin M."/>
            <person name="Barry K."/>
            <person name="Battaglia E."/>
            <person name="Bayram O."/>
            <person name="Benocci T."/>
            <person name="Braus-Stromeyer S.A."/>
            <person name="Caldana C."/>
            <person name="Canovas D."/>
            <person name="Cerqueira G.C."/>
            <person name="Chen F."/>
            <person name="Chen W."/>
            <person name="Choi C."/>
            <person name="Clum A."/>
            <person name="Dos Santos R.A."/>
            <person name="Damasio A.R."/>
            <person name="Diallinas G."/>
            <person name="Emri T."/>
            <person name="Fekete E."/>
            <person name="Flipphi M."/>
            <person name="Freyberg S."/>
            <person name="Gallo A."/>
            <person name="Gournas C."/>
            <person name="Habgood R."/>
            <person name="Hainaut M."/>
            <person name="Harispe M.L."/>
            <person name="Henrissat B."/>
            <person name="Hilden K.S."/>
            <person name="Hope R."/>
            <person name="Hossain A."/>
            <person name="Karabika E."/>
            <person name="Karaffa L."/>
            <person name="Karanyi Z."/>
            <person name="Krasevec N."/>
            <person name="Kuo A."/>
            <person name="Kusch H."/>
            <person name="LaButti K."/>
            <person name="Lagendijk E.L."/>
            <person name="Lapidus A."/>
            <person name="Levasseur A."/>
            <person name="Lindquist E."/>
            <person name="Lipzen A."/>
            <person name="Logrieco A.F."/>
            <person name="MacCabe A."/>
            <person name="Maekelae M.R."/>
            <person name="Malavazi I."/>
            <person name="Melin P."/>
            <person name="Meyer V."/>
            <person name="Mielnichuk N."/>
            <person name="Miskei M."/>
            <person name="Molnar A.P."/>
            <person name="Mule G."/>
            <person name="Ngan C.Y."/>
            <person name="Orejas M."/>
            <person name="Orosz E."/>
            <person name="Ouedraogo J.P."/>
            <person name="Overkamp K.M."/>
            <person name="Park H.-S."/>
            <person name="Perrone G."/>
            <person name="Piumi F."/>
            <person name="Punt P.J."/>
            <person name="Ram A.F."/>
            <person name="Ramon A."/>
            <person name="Rauscher S."/>
            <person name="Record E."/>
            <person name="Riano-Pachon D.M."/>
            <person name="Robert V."/>
            <person name="Roehrig J."/>
            <person name="Ruller R."/>
            <person name="Salamov A."/>
            <person name="Salih N.S."/>
            <person name="Samson R.A."/>
            <person name="Sandor E."/>
            <person name="Sanguinetti M."/>
            <person name="Schuetze T."/>
            <person name="Sepcic K."/>
            <person name="Shelest E."/>
            <person name="Sherlock G."/>
            <person name="Sophianopoulou V."/>
            <person name="Squina F.M."/>
            <person name="Sun H."/>
            <person name="Susca A."/>
            <person name="Todd R.B."/>
            <person name="Tsang A."/>
            <person name="Unkles S.E."/>
            <person name="van de Wiele N."/>
            <person name="van Rossen-Uffink D."/>
            <person name="Oliveira J.V."/>
            <person name="Vesth T.C."/>
            <person name="Visser J."/>
            <person name="Yu J.-H."/>
            <person name="Zhou M."/>
            <person name="Andersen M.R."/>
            <person name="Archer D.B."/>
            <person name="Baker S.E."/>
            <person name="Benoit I."/>
            <person name="Brakhage A.A."/>
            <person name="Braus G.H."/>
            <person name="Fischer R."/>
            <person name="Frisvad J.C."/>
            <person name="Goldman G.H."/>
            <person name="Houbraken J."/>
            <person name="Oakley B."/>
            <person name="Pocsi I."/>
            <person name="Scazzocchio C."/>
            <person name="Seiboth B."/>
            <person name="vanKuyk P.A."/>
            <person name="Wortman J."/>
            <person name="Dyer P.S."/>
            <person name="Grigoriev I.V."/>
        </authorList>
    </citation>
    <scope>NUCLEOTIDE SEQUENCE [LARGE SCALE GENOMIC DNA]</scope>
    <source>
        <strain evidence="2">ITEM 5010</strain>
    </source>
</reference>
<gene>
    <name evidence="1" type="ORF">ASPCADRAFT_510726</name>
</gene>
<proteinExistence type="predicted"/>
<organism evidence="1 2">
    <name type="scientific">Aspergillus carbonarius (strain ITEM 5010)</name>
    <dbReference type="NCBI Taxonomy" id="602072"/>
    <lineage>
        <taxon>Eukaryota</taxon>
        <taxon>Fungi</taxon>
        <taxon>Dikarya</taxon>
        <taxon>Ascomycota</taxon>
        <taxon>Pezizomycotina</taxon>
        <taxon>Eurotiomycetes</taxon>
        <taxon>Eurotiomycetidae</taxon>
        <taxon>Eurotiales</taxon>
        <taxon>Aspergillaceae</taxon>
        <taxon>Aspergillus</taxon>
        <taxon>Aspergillus subgen. Circumdati</taxon>
    </lineage>
</organism>
<name>A0A1R3R8B8_ASPC5</name>
<evidence type="ECO:0000313" key="1">
    <source>
        <dbReference type="EMBL" id="OOF90719.1"/>
    </source>
</evidence>
<dbReference type="Proteomes" id="UP000188318">
    <property type="component" value="Unassembled WGS sequence"/>
</dbReference>
<keyword evidence="2" id="KW-1185">Reference proteome</keyword>
<accession>A0A1R3R8B8</accession>
<dbReference type="AlphaFoldDB" id="A0A1R3R8B8"/>